<name>A0ABU8NJ55_9SPHI</name>
<accession>A0ABU8NJ55</accession>
<comment type="caution">
    <text evidence="3">The sequence shown here is derived from an EMBL/GenBank/DDBJ whole genome shotgun (WGS) entry which is preliminary data.</text>
</comment>
<protein>
    <submittedName>
        <fullName evidence="3">TonB-dependent receptor</fullName>
    </submittedName>
</protein>
<dbReference type="Pfam" id="PF13620">
    <property type="entry name" value="CarboxypepD_reg"/>
    <property type="match status" value="1"/>
</dbReference>
<dbReference type="InterPro" id="IPR041700">
    <property type="entry name" value="OMP_b-brl_3"/>
</dbReference>
<evidence type="ECO:0000256" key="1">
    <source>
        <dbReference type="SAM" id="SignalP"/>
    </source>
</evidence>
<proteinExistence type="predicted"/>
<dbReference type="Proteomes" id="UP001378956">
    <property type="component" value="Unassembled WGS sequence"/>
</dbReference>
<gene>
    <name evidence="3" type="ORF">WAE58_07575</name>
</gene>
<dbReference type="EMBL" id="JBBEUB010000002">
    <property type="protein sequence ID" value="MEJ2902279.1"/>
    <property type="molecule type" value="Genomic_DNA"/>
</dbReference>
<dbReference type="RefSeq" id="WP_337716009.1">
    <property type="nucleotide sequence ID" value="NZ_JBBEUB010000002.1"/>
</dbReference>
<sequence>MRRLHFLSVAALLFSMQVYAQTGRQVTGVVKDSTGATLPWATIKLFTDKDSSVVATNSTGRFTFSSVSVNQFSLVVTSLGYQGVKRRYNLAPNNITAELDPIVLKSDPITLQGVTVTNANAVKIREDTIEYNASAYKVREGAVIEDAIKKMPGLEVSNDGNITAQGKQVNKVRLNGKDYMAGDVKSLTRNLPANLVQNVQVINDYGDQANITGIKIGDPQKVLNINIRKDKNHGYFGQGTVGSGRDAVRETAGIKNGGRYVGATNVFSFQDKRQITISGDVNNTNTSLFTFTGGDRPNVFGPDPKGITTTRSLGFNYRDDWSKKVKVYGSYSLADNSVYTTLKTVQNNISGQLPSVQNSNSTENTQNLNHRFKFNIEYKPDTVNYFKFIPTFSYSGGRTDQNFASRLQAQNIGNTLISDYTRSLLSHTKAPNFGLSALYNHRFRKRGRNFNVLLASGTTRNKQYQNPVYNYLEGNANAPVNQMINTSRRTDSLGLSLSYLEPISKKTYLEFNYQYHNVQTGADRLTDTVAGAGDVNRDPNLSNDYNFNFITNNFTVNYQVIDQKYNFTLGVTAQPTLLKGSSSATAPTHKTIFNFSPVLHYVYNFSDLQALALDYQGASNSPVYYQLQPVIDFSEASYPIQGNADLLPEYNNNFQIRYNKFGDGTGKTFFVNLSFTQTDHKIVANTVTYPRNYKADPRLAGAILTKYQNASGFYNASAYYAFAKPWAKRRYSLFFNGKVTYNNNISYLTDVLDSLGIDQTVQKNIAKNFVLSQGVRFRVDIPEVLDAEASASYSINQSKNSVAHANIDNNFQTITLGTNGNLYFLKNWTLNYNYSKMIYEGFSGSTNPNILNTYLERRFLKNNIGTLRFSVYDVFSENTGFTSTQNAYAITQSSVNRLGRYYLLTITLRLQKFVGRPPRGMPGGPGGGG</sequence>
<dbReference type="Pfam" id="PF14905">
    <property type="entry name" value="OMP_b-brl_3"/>
    <property type="match status" value="1"/>
</dbReference>
<keyword evidence="1" id="KW-0732">Signal</keyword>
<dbReference type="InterPro" id="IPR008969">
    <property type="entry name" value="CarboxyPept-like_regulatory"/>
</dbReference>
<evidence type="ECO:0000313" key="4">
    <source>
        <dbReference type="Proteomes" id="UP001378956"/>
    </source>
</evidence>
<dbReference type="SUPFAM" id="SSF56935">
    <property type="entry name" value="Porins"/>
    <property type="match status" value="1"/>
</dbReference>
<organism evidence="3 4">
    <name type="scientific">Pedobacter panaciterrae</name>
    <dbReference type="NCBI Taxonomy" id="363849"/>
    <lineage>
        <taxon>Bacteria</taxon>
        <taxon>Pseudomonadati</taxon>
        <taxon>Bacteroidota</taxon>
        <taxon>Sphingobacteriia</taxon>
        <taxon>Sphingobacteriales</taxon>
        <taxon>Sphingobacteriaceae</taxon>
        <taxon>Pedobacter</taxon>
    </lineage>
</organism>
<feature type="chain" id="PRO_5047535542" evidence="1">
    <location>
        <begin position="21"/>
        <end position="929"/>
    </location>
</feature>
<evidence type="ECO:0000313" key="3">
    <source>
        <dbReference type="EMBL" id="MEJ2902279.1"/>
    </source>
</evidence>
<feature type="domain" description="Outer membrane protein beta-barrel" evidence="2">
    <location>
        <begin position="441"/>
        <end position="906"/>
    </location>
</feature>
<reference evidence="3 4" key="1">
    <citation type="submission" date="2024-03" db="EMBL/GenBank/DDBJ databases">
        <title>Sequence of Lycoming College Course Isolates.</title>
        <authorList>
            <person name="Plotts O."/>
            <person name="Newman J."/>
        </authorList>
    </citation>
    <scope>NUCLEOTIDE SEQUENCE [LARGE SCALE GENOMIC DNA]</scope>
    <source>
        <strain evidence="3 4">CJB-3</strain>
    </source>
</reference>
<evidence type="ECO:0000259" key="2">
    <source>
        <dbReference type="Pfam" id="PF14905"/>
    </source>
</evidence>
<feature type="signal peptide" evidence="1">
    <location>
        <begin position="1"/>
        <end position="20"/>
    </location>
</feature>
<keyword evidence="3" id="KW-0675">Receptor</keyword>
<keyword evidence="4" id="KW-1185">Reference proteome</keyword>
<dbReference type="SUPFAM" id="SSF49464">
    <property type="entry name" value="Carboxypeptidase regulatory domain-like"/>
    <property type="match status" value="1"/>
</dbReference>
<dbReference type="Gene3D" id="2.60.40.1120">
    <property type="entry name" value="Carboxypeptidase-like, regulatory domain"/>
    <property type="match status" value="1"/>
</dbReference>